<dbReference type="FunFam" id="2.60.20.10:FF:000001">
    <property type="entry name" value="Crystallin gamma S"/>
    <property type="match status" value="1"/>
</dbReference>
<evidence type="ECO:0000256" key="2">
    <source>
        <dbReference type="ARBA" id="ARBA00009646"/>
    </source>
</evidence>
<evidence type="ECO:0000313" key="6">
    <source>
        <dbReference type="Ensembl" id="ENSDLAP00005062321.1"/>
    </source>
</evidence>
<reference evidence="6" key="1">
    <citation type="submission" date="2025-08" db="UniProtKB">
        <authorList>
            <consortium name="Ensembl"/>
        </authorList>
    </citation>
    <scope>IDENTIFICATION</scope>
</reference>
<dbReference type="InterPro" id="IPR050252">
    <property type="entry name" value="Beta/Gamma-Crystallin"/>
</dbReference>
<dbReference type="GeneTree" id="ENSGT00940000160342"/>
<dbReference type="Gene3D" id="2.60.20.10">
    <property type="entry name" value="Crystallins"/>
    <property type="match status" value="2"/>
</dbReference>
<keyword evidence="3" id="KW-0273">Eye lens protein</keyword>
<dbReference type="Pfam" id="PF00030">
    <property type="entry name" value="Crystall"/>
    <property type="match status" value="2"/>
</dbReference>
<comment type="similarity">
    <text evidence="2">Belongs to the beta/gamma-crystallin family.</text>
</comment>
<keyword evidence="7" id="KW-1185">Reference proteome</keyword>
<feature type="domain" description="Beta/gamma crystallin 'Greek key'" evidence="5">
    <location>
        <begin position="35"/>
        <end position="73"/>
    </location>
</feature>
<dbReference type="InterPro" id="IPR001064">
    <property type="entry name" value="Beta/gamma_crystallin"/>
</dbReference>
<dbReference type="PRINTS" id="PR01367">
    <property type="entry name" value="BGCRYSTALLIN"/>
</dbReference>
<dbReference type="PANTHER" id="PTHR11818">
    <property type="entry name" value="BETA/GAMMA CRYSTALLIN"/>
    <property type="match status" value="1"/>
</dbReference>
<dbReference type="PROSITE" id="PS50915">
    <property type="entry name" value="CRYSTALLIN_BETA_GAMMA"/>
    <property type="match status" value="3"/>
</dbReference>
<keyword evidence="4" id="KW-0677">Repeat</keyword>
<dbReference type="GO" id="GO:0002088">
    <property type="term" value="P:lens development in camera-type eye"/>
    <property type="evidence" value="ECO:0007669"/>
    <property type="project" value="TreeGrafter"/>
</dbReference>
<proteinExistence type="inferred from homology"/>
<reference evidence="6" key="2">
    <citation type="submission" date="2025-09" db="UniProtKB">
        <authorList>
            <consortium name="Ensembl"/>
        </authorList>
    </citation>
    <scope>IDENTIFICATION</scope>
</reference>
<dbReference type="GO" id="GO:0007601">
    <property type="term" value="P:visual perception"/>
    <property type="evidence" value="ECO:0007669"/>
    <property type="project" value="TreeGrafter"/>
</dbReference>
<dbReference type="SUPFAM" id="SSF49695">
    <property type="entry name" value="gamma-Crystallin-like"/>
    <property type="match status" value="1"/>
</dbReference>
<dbReference type="InterPro" id="IPR011024">
    <property type="entry name" value="G_crystallin-like"/>
</dbReference>
<dbReference type="Ensembl" id="ENSDLAT00005065962.2">
    <property type="protein sequence ID" value="ENSDLAP00005062321.1"/>
    <property type="gene ID" value="ENSDLAG00005025997.2"/>
</dbReference>
<protein>
    <recommendedName>
        <fullName evidence="5">Beta/gamma crystallin 'Greek key' domain-containing protein</fullName>
    </recommendedName>
</protein>
<evidence type="ECO:0000313" key="7">
    <source>
        <dbReference type="Proteomes" id="UP000694389"/>
    </source>
</evidence>
<evidence type="ECO:0000256" key="1">
    <source>
        <dbReference type="ARBA" id="ARBA00003689"/>
    </source>
</evidence>
<dbReference type="Proteomes" id="UP000694389">
    <property type="component" value="Unassembled WGS sequence"/>
</dbReference>
<sequence>MWAHTHVHIHSVLHYIRYTYSRETTQWSTASPRMGRIIFYEDKNFQGRRYECDSDCTDFHSYLSHCNSARVESGTWVIYERPNYMGYQYVLTRGEYPDYQSWIGLNDRVSSCKMINFASGDPYKIQLYVKGDFSGQVFEASEDCPSVLEKFRCREVHSCRVLGGFWVFYEHPNYKGRQYLLEKGEYRKPVDWGAVCPTVQSFRRLTE</sequence>
<comment type="function">
    <text evidence="1">Crystallins are the dominant structural components of the vertebrate eye lens.</text>
</comment>
<feature type="domain" description="Beta/gamma crystallin 'Greek key'" evidence="5">
    <location>
        <begin position="74"/>
        <end position="116"/>
    </location>
</feature>
<evidence type="ECO:0000256" key="4">
    <source>
        <dbReference type="ARBA" id="ARBA00022737"/>
    </source>
</evidence>
<dbReference type="GO" id="GO:0005212">
    <property type="term" value="F:structural constituent of eye lens"/>
    <property type="evidence" value="ECO:0007669"/>
    <property type="project" value="UniProtKB-KW"/>
</dbReference>
<accession>A0A8C4IXI8</accession>
<organism evidence="6 7">
    <name type="scientific">Dicentrarchus labrax</name>
    <name type="common">European seabass</name>
    <name type="synonym">Morone labrax</name>
    <dbReference type="NCBI Taxonomy" id="13489"/>
    <lineage>
        <taxon>Eukaryota</taxon>
        <taxon>Metazoa</taxon>
        <taxon>Chordata</taxon>
        <taxon>Craniata</taxon>
        <taxon>Vertebrata</taxon>
        <taxon>Euteleostomi</taxon>
        <taxon>Actinopterygii</taxon>
        <taxon>Neopterygii</taxon>
        <taxon>Teleostei</taxon>
        <taxon>Neoteleostei</taxon>
        <taxon>Acanthomorphata</taxon>
        <taxon>Eupercaria</taxon>
        <taxon>Moronidae</taxon>
        <taxon>Dicentrarchus</taxon>
    </lineage>
</organism>
<dbReference type="SMART" id="SM00247">
    <property type="entry name" value="XTALbg"/>
    <property type="match status" value="2"/>
</dbReference>
<evidence type="ECO:0000259" key="5">
    <source>
        <dbReference type="PROSITE" id="PS50915"/>
    </source>
</evidence>
<feature type="domain" description="Beta/gamma crystallin 'Greek key'" evidence="5">
    <location>
        <begin position="164"/>
        <end position="206"/>
    </location>
</feature>
<dbReference type="AlphaFoldDB" id="A0A8C4IXI8"/>
<dbReference type="FunFam" id="2.60.20.10:FF:000003">
    <property type="entry name" value="Crystallin gamma S"/>
    <property type="match status" value="1"/>
</dbReference>
<dbReference type="PANTHER" id="PTHR11818:SF6">
    <property type="entry name" value="GAMMA-CRYSTALLIN S"/>
    <property type="match status" value="1"/>
</dbReference>
<name>A0A8C4IXI8_DICLA</name>
<evidence type="ECO:0000256" key="3">
    <source>
        <dbReference type="ARBA" id="ARBA00022613"/>
    </source>
</evidence>